<comment type="cofactor">
    <cofactor evidence="1">
        <name>a metal cation</name>
        <dbReference type="ChEBI" id="CHEBI:25213"/>
    </cofactor>
</comment>
<dbReference type="GO" id="GO:0009086">
    <property type="term" value="P:methionine biosynthetic process"/>
    <property type="evidence" value="ECO:0007669"/>
    <property type="project" value="UniProtKB-KW"/>
</dbReference>
<evidence type="ECO:0000256" key="14">
    <source>
        <dbReference type="PIRNR" id="PIRNR036497"/>
    </source>
</evidence>
<dbReference type="InterPro" id="IPR001342">
    <property type="entry name" value="HDH_cat"/>
</dbReference>
<comment type="function">
    <text evidence="13">Catalyzes the conversion of L-aspartate-beta-semialdehyde (L-Asa) to L-homoserine (L-Hse), the third step in the biosynthesis of amino acids that derive from aspartate (the aspartate family of amino acids), including methioinine and threonine, the latter of which is a precursor to isoleucine; production of homoserine leads to a branch-point in the pathway as it can either be O-phosphorylated for processing to threonine, or O-acylated for processing to methionine.</text>
</comment>
<dbReference type="OMA" id="IYTRCYS"/>
<evidence type="ECO:0000256" key="10">
    <source>
        <dbReference type="ARBA" id="ARBA00023002"/>
    </source>
</evidence>
<dbReference type="GeneID" id="27419836"/>
<evidence type="ECO:0000256" key="2">
    <source>
        <dbReference type="ARBA" id="ARBA00005056"/>
    </source>
</evidence>
<dbReference type="Gene3D" id="3.30.360.10">
    <property type="entry name" value="Dihydrodipicolinate Reductase, domain 2"/>
    <property type="match status" value="1"/>
</dbReference>
<comment type="pathway">
    <text evidence="2">Amino-acid biosynthesis; L-threonine biosynthesis; L-threonine from L-aspartate: step 3/5.</text>
</comment>
<dbReference type="SUPFAM" id="SSF55347">
    <property type="entry name" value="Glyceraldehyde-3-phosphate dehydrogenase-like, C-terminal domain"/>
    <property type="match status" value="1"/>
</dbReference>
<proteinExistence type="inferred from homology"/>
<dbReference type="UniPathway" id="UPA00051">
    <property type="reaction ID" value="UER00465"/>
</dbReference>
<feature type="binding site" evidence="16">
    <location>
        <position position="246"/>
    </location>
    <ligand>
        <name>L-homoserine</name>
        <dbReference type="ChEBI" id="CHEBI:57476"/>
    </ligand>
</feature>
<evidence type="ECO:0000313" key="20">
    <source>
        <dbReference type="Proteomes" id="UP000019377"/>
    </source>
</evidence>
<evidence type="ECO:0000256" key="5">
    <source>
        <dbReference type="ARBA" id="ARBA00013213"/>
    </source>
</evidence>
<dbReference type="FunFam" id="3.30.360.10:FF:000006">
    <property type="entry name" value="Bifunctional aspartokinase/homoserine dehydrogenase"/>
    <property type="match status" value="1"/>
</dbReference>
<dbReference type="eggNOG" id="KOG0455">
    <property type="taxonomic scope" value="Eukaryota"/>
</dbReference>
<dbReference type="OrthoDB" id="67851at2759"/>
<keyword evidence="20" id="KW-1185">Reference proteome</keyword>
<evidence type="ECO:0000256" key="3">
    <source>
        <dbReference type="ARBA" id="ARBA00005062"/>
    </source>
</evidence>
<dbReference type="GO" id="GO:0050661">
    <property type="term" value="F:NADP binding"/>
    <property type="evidence" value="ECO:0007669"/>
    <property type="project" value="InterPro"/>
</dbReference>
<evidence type="ECO:0000256" key="8">
    <source>
        <dbReference type="ARBA" id="ARBA00022697"/>
    </source>
</evidence>
<evidence type="ECO:0000256" key="15">
    <source>
        <dbReference type="PIRSR" id="PIRSR036497-1"/>
    </source>
</evidence>
<evidence type="ECO:0000256" key="13">
    <source>
        <dbReference type="ARBA" id="ARBA00059589"/>
    </source>
</evidence>
<protein>
    <recommendedName>
        <fullName evidence="6 14">Homoserine dehydrogenase</fullName>
        <shortName evidence="14">HDH</shortName>
        <ecNumber evidence="5 14">1.1.1.3</ecNumber>
    </recommendedName>
</protein>
<gene>
    <name evidence="19" type="ORF">PSEUBRA_SCAF2g02767</name>
</gene>
<keyword evidence="11 14" id="KW-0486">Methionine biosynthesis</keyword>
<feature type="domain" description="Aspartate/homoserine dehydrogenase NAD-binding" evidence="18">
    <location>
        <begin position="38"/>
        <end position="165"/>
    </location>
</feature>
<evidence type="ECO:0000256" key="7">
    <source>
        <dbReference type="ARBA" id="ARBA00022605"/>
    </source>
</evidence>
<feature type="binding site" evidence="16">
    <location>
        <position position="149"/>
    </location>
    <ligand>
        <name>NADPH</name>
        <dbReference type="ChEBI" id="CHEBI:57783"/>
    </ligand>
</feature>
<feature type="active site" description="Proton donor" evidence="15">
    <location>
        <position position="261"/>
    </location>
</feature>
<dbReference type="GO" id="GO:0004412">
    <property type="term" value="F:homoserine dehydrogenase activity"/>
    <property type="evidence" value="ECO:0007669"/>
    <property type="project" value="UniProtKB-EC"/>
</dbReference>
<evidence type="ECO:0000313" key="19">
    <source>
        <dbReference type="EMBL" id="EST07671.1"/>
    </source>
</evidence>
<dbReference type="Proteomes" id="UP000019377">
    <property type="component" value="Unassembled WGS sequence"/>
</dbReference>
<keyword evidence="8 14" id="KW-0791">Threonine biosynthesis</keyword>
<evidence type="ECO:0000256" key="1">
    <source>
        <dbReference type="ARBA" id="ARBA00001920"/>
    </source>
</evidence>
<dbReference type="InterPro" id="IPR011147">
    <property type="entry name" value="Bifunc_Aspkin/hSer_DH"/>
</dbReference>
<dbReference type="STRING" id="1365824.V5EBA1"/>
<comment type="pathway">
    <text evidence="3">Amino-acid biosynthesis; L-methionine biosynthesis via de novo pathway; L-homoserine from L-aspartate: step 3/3.</text>
</comment>
<dbReference type="InterPro" id="IPR036291">
    <property type="entry name" value="NAD(P)-bd_dom_sf"/>
</dbReference>
<organism evidence="19 20">
    <name type="scientific">Kalmanozyma brasiliensis (strain GHG001)</name>
    <name type="common">Yeast</name>
    <name type="synonym">Pseudozyma brasiliensis</name>
    <dbReference type="NCBI Taxonomy" id="1365824"/>
    <lineage>
        <taxon>Eukaryota</taxon>
        <taxon>Fungi</taxon>
        <taxon>Dikarya</taxon>
        <taxon>Basidiomycota</taxon>
        <taxon>Ustilaginomycotina</taxon>
        <taxon>Ustilaginomycetes</taxon>
        <taxon>Ustilaginales</taxon>
        <taxon>Ustilaginaceae</taxon>
        <taxon>Kalmanozyma</taxon>
    </lineage>
</organism>
<dbReference type="AlphaFoldDB" id="V5EBA1"/>
<reference evidence="20" key="1">
    <citation type="journal article" date="2013" name="Genome Announc.">
        <title>Draft genome sequence of Pseudozyma brasiliensis sp. nov. strain GHG001, a high producer of endo-1,4-xylanase isolated from an insect pest of sugarcane.</title>
        <authorList>
            <person name="Oliveira J.V.D.C."/>
            <person name="dos Santos R.A.C."/>
            <person name="Borges T.A."/>
            <person name="Riano-Pachon D.M."/>
            <person name="Goldman G.H."/>
        </authorList>
    </citation>
    <scope>NUCLEOTIDE SEQUENCE [LARGE SCALE GENOMIC DNA]</scope>
    <source>
        <strain evidence="20">GHG001</strain>
    </source>
</reference>
<feature type="binding site" evidence="16">
    <location>
        <position position="125"/>
    </location>
    <ligand>
        <name>NADPH</name>
        <dbReference type="ChEBI" id="CHEBI:57783"/>
    </ligand>
</feature>
<keyword evidence="10 14" id="KW-0560">Oxidoreductase</keyword>
<dbReference type="UniPathway" id="UPA00050">
    <property type="reaction ID" value="UER00063"/>
</dbReference>
<dbReference type="GO" id="GO:0009090">
    <property type="term" value="P:homoserine biosynthetic process"/>
    <property type="evidence" value="ECO:0007669"/>
    <property type="project" value="TreeGrafter"/>
</dbReference>
<name>V5EBA1_KALBG</name>
<comment type="similarity">
    <text evidence="4 14">Belongs to the homoserine dehydrogenase family.</text>
</comment>
<dbReference type="EC" id="1.1.1.3" evidence="5 14"/>
<dbReference type="GO" id="GO:0009088">
    <property type="term" value="P:threonine biosynthetic process"/>
    <property type="evidence" value="ECO:0007669"/>
    <property type="project" value="UniProtKB-UniPathway"/>
</dbReference>
<feature type="domain" description="Homoserine dehydrogenase catalytic" evidence="17">
    <location>
        <begin position="189"/>
        <end position="397"/>
    </location>
</feature>
<dbReference type="PANTHER" id="PTHR43070">
    <property type="match status" value="1"/>
</dbReference>
<dbReference type="RefSeq" id="XP_016292660.1">
    <property type="nucleotide sequence ID" value="XM_016437164.1"/>
</dbReference>
<dbReference type="InterPro" id="IPR022697">
    <property type="entry name" value="HDH_short"/>
</dbReference>
<evidence type="ECO:0000256" key="9">
    <source>
        <dbReference type="ARBA" id="ARBA00022857"/>
    </source>
</evidence>
<dbReference type="PANTHER" id="PTHR43070:SF5">
    <property type="entry name" value="HOMOSERINE DEHYDROGENASE"/>
    <property type="match status" value="1"/>
</dbReference>
<dbReference type="Pfam" id="PF03447">
    <property type="entry name" value="NAD_binding_3"/>
    <property type="match status" value="1"/>
</dbReference>
<dbReference type="InterPro" id="IPR005106">
    <property type="entry name" value="Asp/hSer_DH_NAD-bd"/>
</dbReference>
<keyword evidence="7 14" id="KW-0028">Amino-acid biosynthesis</keyword>
<evidence type="ECO:0000256" key="11">
    <source>
        <dbReference type="ARBA" id="ARBA00023167"/>
    </source>
</evidence>
<dbReference type="Pfam" id="PF00742">
    <property type="entry name" value="Homoserine_dh"/>
    <property type="match status" value="1"/>
</dbReference>
<evidence type="ECO:0000256" key="16">
    <source>
        <dbReference type="PIRSR" id="PIRSR036497-2"/>
    </source>
</evidence>
<evidence type="ECO:0000259" key="18">
    <source>
        <dbReference type="Pfam" id="PF03447"/>
    </source>
</evidence>
<dbReference type="SUPFAM" id="SSF51735">
    <property type="entry name" value="NAD(P)-binding Rossmann-fold domains"/>
    <property type="match status" value="1"/>
</dbReference>
<feature type="binding site" evidence="16">
    <location>
        <begin position="38"/>
        <end position="43"/>
    </location>
    <ligand>
        <name>NADP(+)</name>
        <dbReference type="ChEBI" id="CHEBI:58349"/>
    </ligand>
</feature>
<sequence length="404" mass="42939">MHSDSSRLPYYSTIPTPQSPIESASMSATQGINVAIIGVGLVGTSVIQQLTTVAGLSSKLHIVALQNSKKTLFSTPTSPLSLAGADWKSLLANSSTSALALPDLVQELQKITRDSGRHTAVVDNTSDEKVAAFYPEFLAAGLSVVTPNKKAFSGPIELYNDILKYKSNDVAGSKGPLVYQESTVGAGLPIISSLTDLIATGDEITKIEGVFSGTLSYIFNEFSTPKGGDKKFSDIVKFAKENGYTEPHPNDDLSGSDVARKLAILSRLVPELKDALPQGYLSVPTHSLTPAPLADVASGEEYVQRLPEFDADYDKLNKEAFDQGSVLRYVGVIDVKKGEIKASLETYPATHPFASSLSGSDNIIAFHTKRYSARPLLVQGSGAGADVTAMGVVADLIKIAERRS</sequence>
<dbReference type="HOGENOM" id="CLU_009116_0_1_1"/>
<dbReference type="PIRSF" id="PIRSF036497">
    <property type="entry name" value="HDH_short"/>
    <property type="match status" value="1"/>
</dbReference>
<dbReference type="Gene3D" id="3.40.50.720">
    <property type="entry name" value="NAD(P)-binding Rossmann-like Domain"/>
    <property type="match status" value="1"/>
</dbReference>
<dbReference type="EMBL" id="KI545862">
    <property type="protein sequence ID" value="EST07671.1"/>
    <property type="molecule type" value="Genomic_DNA"/>
</dbReference>
<evidence type="ECO:0000256" key="12">
    <source>
        <dbReference type="ARBA" id="ARBA00048841"/>
    </source>
</evidence>
<accession>V5EBA1</accession>
<evidence type="ECO:0000259" key="17">
    <source>
        <dbReference type="Pfam" id="PF00742"/>
    </source>
</evidence>
<comment type="catalytic activity">
    <reaction evidence="12">
        <text>L-homoserine + NADP(+) = L-aspartate 4-semialdehyde + NADPH + H(+)</text>
        <dbReference type="Rhea" id="RHEA:15761"/>
        <dbReference type="ChEBI" id="CHEBI:15378"/>
        <dbReference type="ChEBI" id="CHEBI:57476"/>
        <dbReference type="ChEBI" id="CHEBI:57783"/>
        <dbReference type="ChEBI" id="CHEBI:58349"/>
        <dbReference type="ChEBI" id="CHEBI:537519"/>
        <dbReference type="EC" id="1.1.1.3"/>
    </reaction>
    <physiologicalReaction direction="right-to-left" evidence="12">
        <dbReference type="Rhea" id="RHEA:15763"/>
    </physiologicalReaction>
</comment>
<evidence type="ECO:0000256" key="6">
    <source>
        <dbReference type="ARBA" id="ARBA00013376"/>
    </source>
</evidence>
<keyword evidence="9 14" id="KW-0521">NADP</keyword>
<evidence type="ECO:0000256" key="4">
    <source>
        <dbReference type="ARBA" id="ARBA00006753"/>
    </source>
</evidence>